<dbReference type="InterPro" id="IPR047610">
    <property type="entry name" value="ImuA_translesion"/>
</dbReference>
<comment type="caution">
    <text evidence="1">The sequence shown here is derived from an EMBL/GenBank/DDBJ whole genome shotgun (WGS) entry which is preliminary data.</text>
</comment>
<dbReference type="Gene3D" id="3.40.50.300">
    <property type="entry name" value="P-loop containing nucleotide triphosphate hydrolases"/>
    <property type="match status" value="1"/>
</dbReference>
<protein>
    <submittedName>
        <fullName evidence="1">SOS cell division inhibitor SulA</fullName>
    </submittedName>
</protein>
<evidence type="ECO:0000313" key="2">
    <source>
        <dbReference type="Proteomes" id="UP000295129"/>
    </source>
</evidence>
<dbReference type="NCBIfam" id="NF033429">
    <property type="entry name" value="ImuA_translesion"/>
    <property type="match status" value="1"/>
</dbReference>
<name>A0A4R6DRW7_9RHOO</name>
<gene>
    <name evidence="1" type="ORF">C7389_12144</name>
</gene>
<dbReference type="GO" id="GO:0009432">
    <property type="term" value="P:SOS response"/>
    <property type="evidence" value="ECO:0007669"/>
    <property type="project" value="InterPro"/>
</dbReference>
<sequence length="244" mass="25304">MGLALARSASANPTVDVAGRLATGLVWQASRMARGSGPVRPTGFAALDAELPGGGWPASALIELLVAQPGCGELGLLLPLLRQTPDDRWLAWIAPPFIPYAPALAAAGVPLSRLLLITPSSAGEILWATRQAVASAACAAVLCWPQRADTAALRRLQLAAEESATPLFLFRPENAARQSSPASLRLALSPAGKHLRVDILKRRGPPTAAPLLLPLRGDDLAVPPSDVMARPDPAPAALAGLCSR</sequence>
<accession>A0A4R6DRW7</accession>
<dbReference type="InterPro" id="IPR017166">
    <property type="entry name" value="UCP037290"/>
</dbReference>
<dbReference type="InterPro" id="IPR004596">
    <property type="entry name" value="Cell_div_suppressor_SulA"/>
</dbReference>
<dbReference type="PIRSF" id="PIRSF037290">
    <property type="entry name" value="UCP037290"/>
    <property type="match status" value="1"/>
</dbReference>
<dbReference type="Proteomes" id="UP000295129">
    <property type="component" value="Unassembled WGS sequence"/>
</dbReference>
<dbReference type="SUPFAM" id="SSF52540">
    <property type="entry name" value="P-loop containing nucleoside triphosphate hydrolases"/>
    <property type="match status" value="1"/>
</dbReference>
<dbReference type="Pfam" id="PF03846">
    <property type="entry name" value="SulA"/>
    <property type="match status" value="1"/>
</dbReference>
<reference evidence="1 2" key="1">
    <citation type="submission" date="2019-03" db="EMBL/GenBank/DDBJ databases">
        <title>Genomic Encyclopedia of Type Strains, Phase IV (KMG-IV): sequencing the most valuable type-strain genomes for metagenomic binning, comparative biology and taxonomic classification.</title>
        <authorList>
            <person name="Goeker M."/>
        </authorList>
    </citation>
    <scope>NUCLEOTIDE SEQUENCE [LARGE SCALE GENOMIC DNA]</scope>
    <source>
        <strain evidence="1 2">DSM 12121</strain>
    </source>
</reference>
<dbReference type="AlphaFoldDB" id="A0A4R6DRW7"/>
<dbReference type="RefSeq" id="WP_133594311.1">
    <property type="nucleotide sequence ID" value="NZ_SNVV01000021.1"/>
</dbReference>
<dbReference type="InterPro" id="IPR027417">
    <property type="entry name" value="P-loop_NTPase"/>
</dbReference>
<evidence type="ECO:0000313" key="1">
    <source>
        <dbReference type="EMBL" id="TDN47239.1"/>
    </source>
</evidence>
<dbReference type="OrthoDB" id="9811176at2"/>
<organism evidence="1 2">
    <name type="scientific">Azoarcus indigens</name>
    <dbReference type="NCBI Taxonomy" id="29545"/>
    <lineage>
        <taxon>Bacteria</taxon>
        <taxon>Pseudomonadati</taxon>
        <taxon>Pseudomonadota</taxon>
        <taxon>Betaproteobacteria</taxon>
        <taxon>Rhodocyclales</taxon>
        <taxon>Zoogloeaceae</taxon>
        <taxon>Azoarcus</taxon>
    </lineage>
</organism>
<proteinExistence type="predicted"/>
<keyword evidence="2" id="KW-1185">Reference proteome</keyword>
<dbReference type="EMBL" id="SNVV01000021">
    <property type="protein sequence ID" value="TDN47239.1"/>
    <property type="molecule type" value="Genomic_DNA"/>
</dbReference>
<dbReference type="GO" id="GO:0051782">
    <property type="term" value="P:negative regulation of cell division"/>
    <property type="evidence" value="ECO:0007669"/>
    <property type="project" value="InterPro"/>
</dbReference>